<feature type="signal peptide" evidence="7">
    <location>
        <begin position="1"/>
        <end position="24"/>
    </location>
</feature>
<evidence type="ECO:0000256" key="6">
    <source>
        <dbReference type="ARBA" id="ARBA00023284"/>
    </source>
</evidence>
<comment type="subcellular location">
    <subcellularLocation>
        <location evidence="1 7">Periplasm</location>
    </subcellularLocation>
</comment>
<keyword evidence="10" id="KW-0413">Isomerase</keyword>
<dbReference type="Proteomes" id="UP000298763">
    <property type="component" value="Chromosome"/>
</dbReference>
<keyword evidence="3 7" id="KW-0732">Signal</keyword>
<dbReference type="AlphaFoldDB" id="A0A4P8HLA3"/>
<proteinExistence type="inferred from homology"/>
<dbReference type="SUPFAM" id="SSF52833">
    <property type="entry name" value="Thioredoxin-like"/>
    <property type="match status" value="1"/>
</dbReference>
<dbReference type="Gene3D" id="3.10.450.70">
    <property type="entry name" value="Disulphide bond isomerase, DsbC/G, N-terminal"/>
    <property type="match status" value="1"/>
</dbReference>
<dbReference type="Proteomes" id="UP000584325">
    <property type="component" value="Unassembled WGS sequence"/>
</dbReference>
<dbReference type="Pfam" id="PF13098">
    <property type="entry name" value="Thioredoxin_2"/>
    <property type="match status" value="1"/>
</dbReference>
<sequence>MSSSLIKSVSLQLVTALACTPAYSAEPQHDHAALRALLVQRYPGTTFGDIKATPLPGIWQIQLGAQPAYVAADGRHFLFGHLVDMETQTDLSVGAPAPPVPSTQPDFYSLPLGDAFKTVRGKGTRRMAVFADPECHYCRQLEAELDKLDNVTVYTFLLPLAALHPDAPAIAESVWCADDPQAAWRQALRGDRPPAKTCAHPLARIASFAEHHGIAGTPYIVFENGKHAVGTLNHAELERHLR</sequence>
<evidence type="ECO:0000313" key="11">
    <source>
        <dbReference type="EMBL" id="QCP09072.1"/>
    </source>
</evidence>
<dbReference type="OrthoDB" id="12976at2"/>
<evidence type="ECO:0000259" key="9">
    <source>
        <dbReference type="Pfam" id="PF13098"/>
    </source>
</evidence>
<organism evidence="10 13">
    <name type="scientific">Pseudoduganella umbonata</name>
    <dbReference type="NCBI Taxonomy" id="864828"/>
    <lineage>
        <taxon>Bacteria</taxon>
        <taxon>Pseudomonadati</taxon>
        <taxon>Pseudomonadota</taxon>
        <taxon>Betaproteobacteria</taxon>
        <taxon>Burkholderiales</taxon>
        <taxon>Oxalobacteraceae</taxon>
        <taxon>Telluria group</taxon>
        <taxon>Pseudoduganella</taxon>
    </lineage>
</organism>
<keyword evidence="4 7" id="KW-0574">Periplasm</keyword>
<dbReference type="GO" id="GO:0016853">
    <property type="term" value="F:isomerase activity"/>
    <property type="evidence" value="ECO:0007669"/>
    <property type="project" value="UniProtKB-KW"/>
</dbReference>
<reference evidence="10 13" key="2">
    <citation type="submission" date="2020-08" db="EMBL/GenBank/DDBJ databases">
        <title>Genomic Encyclopedia of Type Strains, Phase III (KMG-III): the genomes of soil and plant-associated and newly described type strains.</title>
        <authorList>
            <person name="Whitman W."/>
        </authorList>
    </citation>
    <scope>NUCLEOTIDE SEQUENCE [LARGE SCALE GENOMIC DNA]</scope>
    <source>
        <strain evidence="10 13">CECT 7753</strain>
    </source>
</reference>
<dbReference type="InterPro" id="IPR033954">
    <property type="entry name" value="DiS-bond_Isoase_DsbC/G"/>
</dbReference>
<protein>
    <recommendedName>
        <fullName evidence="7">Thiol:disulfide interchange protein</fullName>
    </recommendedName>
</protein>
<keyword evidence="12" id="KW-1185">Reference proteome</keyword>
<dbReference type="PROSITE" id="PS51257">
    <property type="entry name" value="PROKAR_LIPOPROTEIN"/>
    <property type="match status" value="1"/>
</dbReference>
<feature type="domain" description="Disulphide bond isomerase DsbC/G N-terminal" evidence="8">
    <location>
        <begin position="28"/>
        <end position="92"/>
    </location>
</feature>
<evidence type="ECO:0000259" key="8">
    <source>
        <dbReference type="Pfam" id="PF10411"/>
    </source>
</evidence>
<evidence type="ECO:0000256" key="5">
    <source>
        <dbReference type="ARBA" id="ARBA00023157"/>
    </source>
</evidence>
<dbReference type="EMBL" id="JACHXS010000004">
    <property type="protein sequence ID" value="MBB3221707.1"/>
    <property type="molecule type" value="Genomic_DNA"/>
</dbReference>
<keyword evidence="6 7" id="KW-0676">Redox-active center</keyword>
<evidence type="ECO:0000313" key="13">
    <source>
        <dbReference type="Proteomes" id="UP000584325"/>
    </source>
</evidence>
<dbReference type="InterPro" id="IPR012336">
    <property type="entry name" value="Thioredoxin-like_fold"/>
</dbReference>
<evidence type="ECO:0000256" key="1">
    <source>
        <dbReference type="ARBA" id="ARBA00004418"/>
    </source>
</evidence>
<evidence type="ECO:0000256" key="3">
    <source>
        <dbReference type="ARBA" id="ARBA00022729"/>
    </source>
</evidence>
<evidence type="ECO:0000313" key="12">
    <source>
        <dbReference type="Proteomes" id="UP000298763"/>
    </source>
</evidence>
<accession>A0A4P8HLA3</accession>
<dbReference type="PANTHER" id="PTHR35272:SF3">
    <property type="entry name" value="THIOL:DISULFIDE INTERCHANGE PROTEIN DSBC"/>
    <property type="match status" value="1"/>
</dbReference>
<feature type="domain" description="Thioredoxin-like fold" evidence="9">
    <location>
        <begin position="120"/>
        <end position="240"/>
    </location>
</feature>
<name>A0A4P8HLA3_9BURK</name>
<dbReference type="PANTHER" id="PTHR35272">
    <property type="entry name" value="THIOL:DISULFIDE INTERCHANGE PROTEIN DSBC-RELATED"/>
    <property type="match status" value="1"/>
</dbReference>
<evidence type="ECO:0000256" key="7">
    <source>
        <dbReference type="RuleBase" id="RU364038"/>
    </source>
</evidence>
<dbReference type="InterPro" id="IPR009094">
    <property type="entry name" value="DiS-bond_isomerase_DsbC/G_N_sf"/>
</dbReference>
<evidence type="ECO:0000256" key="4">
    <source>
        <dbReference type="ARBA" id="ARBA00022764"/>
    </source>
</evidence>
<feature type="chain" id="PRO_5031677286" description="Thiol:disulfide interchange protein" evidence="7">
    <location>
        <begin position="25"/>
        <end position="242"/>
    </location>
</feature>
<keyword evidence="5" id="KW-1015">Disulfide bond</keyword>
<dbReference type="RefSeq" id="WP_137311961.1">
    <property type="nucleotide sequence ID" value="NZ_CP040017.1"/>
</dbReference>
<dbReference type="CDD" id="cd03020">
    <property type="entry name" value="DsbA_DsbC_DsbG"/>
    <property type="match status" value="1"/>
</dbReference>
<evidence type="ECO:0000256" key="2">
    <source>
        <dbReference type="ARBA" id="ARBA00009813"/>
    </source>
</evidence>
<evidence type="ECO:0000313" key="10">
    <source>
        <dbReference type="EMBL" id="MBB3221707.1"/>
    </source>
</evidence>
<dbReference type="GO" id="GO:0042597">
    <property type="term" value="C:periplasmic space"/>
    <property type="evidence" value="ECO:0007669"/>
    <property type="project" value="UniProtKB-SubCell"/>
</dbReference>
<comment type="similarity">
    <text evidence="2 7">Belongs to the thioredoxin family. DsbC subfamily.</text>
</comment>
<comment type="function">
    <text evidence="7">Required for disulfide bond formation in some periplasmic proteins. Acts by transferring its disulfide bond to other proteins and is reduced in the process.</text>
</comment>
<dbReference type="SUPFAM" id="SSF54423">
    <property type="entry name" value="DsbC/DsbG N-terminal domain-like"/>
    <property type="match status" value="1"/>
</dbReference>
<dbReference type="Gene3D" id="3.40.30.10">
    <property type="entry name" value="Glutaredoxin"/>
    <property type="match status" value="1"/>
</dbReference>
<dbReference type="Pfam" id="PF10411">
    <property type="entry name" value="DsbC_N"/>
    <property type="match status" value="1"/>
</dbReference>
<dbReference type="InterPro" id="IPR051470">
    <property type="entry name" value="Thiol:disulfide_interchange"/>
</dbReference>
<reference evidence="11 12" key="1">
    <citation type="submission" date="2019-05" db="EMBL/GenBank/DDBJ databases">
        <title>Draft Genome Sequences of Six Type Strains of the Genus Massilia.</title>
        <authorList>
            <person name="Miess H."/>
            <person name="Frediansyhah A."/>
            <person name="Gross H."/>
        </authorList>
    </citation>
    <scope>NUCLEOTIDE SEQUENCE [LARGE SCALE GENOMIC DNA]</scope>
    <source>
        <strain evidence="11 12">DSMZ 26121</strain>
    </source>
</reference>
<dbReference type="InterPro" id="IPR018950">
    <property type="entry name" value="DiS-bond_isomerase_DsbC/G_N"/>
</dbReference>
<dbReference type="InterPro" id="IPR036249">
    <property type="entry name" value="Thioredoxin-like_sf"/>
</dbReference>
<gene>
    <name evidence="11" type="ORF">FCL38_00440</name>
    <name evidence="10" type="ORF">FHS02_002517</name>
</gene>
<dbReference type="EMBL" id="CP040017">
    <property type="protein sequence ID" value="QCP09072.1"/>
    <property type="molecule type" value="Genomic_DNA"/>
</dbReference>